<accession>A0A926DBQ6</accession>
<keyword evidence="4" id="KW-1185">Reference proteome</keyword>
<dbReference type="SUPFAM" id="SSF47413">
    <property type="entry name" value="lambda repressor-like DNA-binding domains"/>
    <property type="match status" value="1"/>
</dbReference>
<dbReference type="InterPro" id="IPR010982">
    <property type="entry name" value="Lambda_DNA-bd_dom_sf"/>
</dbReference>
<sequence length="118" mass="13432">MNLGERIAALREDSDLTQSELGKEVHISRSAIAGYESGSTQPSYPVLLEIADFFDVSLDYLFGRTKLRCSTRLLAKRLQGEETQMLFDELFSLCEEDRDTAIRVIRALARSRQQEKSE</sequence>
<dbReference type="CDD" id="cd00093">
    <property type="entry name" value="HTH_XRE"/>
    <property type="match status" value="1"/>
</dbReference>
<dbReference type="AlphaFoldDB" id="A0A926DBQ6"/>
<dbReference type="EMBL" id="JACRSN010000028">
    <property type="protein sequence ID" value="MBC8534937.1"/>
    <property type="molecule type" value="Genomic_DNA"/>
</dbReference>
<dbReference type="SMART" id="SM00530">
    <property type="entry name" value="HTH_XRE"/>
    <property type="match status" value="1"/>
</dbReference>
<dbReference type="Proteomes" id="UP000651482">
    <property type="component" value="Unassembled WGS sequence"/>
</dbReference>
<protein>
    <submittedName>
        <fullName evidence="3">Helix-turn-helix transcriptional regulator</fullName>
    </submittedName>
</protein>
<dbReference type="PANTHER" id="PTHR46558:SF11">
    <property type="entry name" value="HTH-TYPE TRANSCRIPTIONAL REGULATOR XRE"/>
    <property type="match status" value="1"/>
</dbReference>
<keyword evidence="1" id="KW-0238">DNA-binding</keyword>
<evidence type="ECO:0000313" key="4">
    <source>
        <dbReference type="Proteomes" id="UP000651482"/>
    </source>
</evidence>
<dbReference type="PROSITE" id="PS50943">
    <property type="entry name" value="HTH_CROC1"/>
    <property type="match status" value="1"/>
</dbReference>
<dbReference type="GO" id="GO:0003677">
    <property type="term" value="F:DNA binding"/>
    <property type="evidence" value="ECO:0007669"/>
    <property type="project" value="UniProtKB-KW"/>
</dbReference>
<feature type="domain" description="HTH cro/C1-type" evidence="2">
    <location>
        <begin position="7"/>
        <end position="61"/>
    </location>
</feature>
<dbReference type="Pfam" id="PF01381">
    <property type="entry name" value="HTH_3"/>
    <property type="match status" value="1"/>
</dbReference>
<name>A0A926DBQ6_9FIRM</name>
<dbReference type="PANTHER" id="PTHR46558">
    <property type="entry name" value="TRACRIPTIONAL REGULATORY PROTEIN-RELATED-RELATED"/>
    <property type="match status" value="1"/>
</dbReference>
<evidence type="ECO:0000313" key="3">
    <source>
        <dbReference type="EMBL" id="MBC8534937.1"/>
    </source>
</evidence>
<comment type="caution">
    <text evidence="3">The sequence shown here is derived from an EMBL/GenBank/DDBJ whole genome shotgun (WGS) entry which is preliminary data.</text>
</comment>
<evidence type="ECO:0000256" key="1">
    <source>
        <dbReference type="ARBA" id="ARBA00023125"/>
    </source>
</evidence>
<gene>
    <name evidence="3" type="ORF">IAG03_13325</name>
</gene>
<organism evidence="3 4">
    <name type="scientific">Yeguia hominis</name>
    <dbReference type="NCBI Taxonomy" id="2763662"/>
    <lineage>
        <taxon>Bacteria</taxon>
        <taxon>Bacillati</taxon>
        <taxon>Bacillota</taxon>
        <taxon>Clostridia</taxon>
        <taxon>Eubacteriales</taxon>
        <taxon>Yeguiaceae</taxon>
        <taxon>Yeguia</taxon>
    </lineage>
</organism>
<reference evidence="3" key="1">
    <citation type="submission" date="2020-08" db="EMBL/GenBank/DDBJ databases">
        <title>Genome public.</title>
        <authorList>
            <person name="Liu C."/>
            <person name="Sun Q."/>
        </authorList>
    </citation>
    <scope>NUCLEOTIDE SEQUENCE</scope>
    <source>
        <strain evidence="3">NSJ-40</strain>
    </source>
</reference>
<proteinExistence type="predicted"/>
<dbReference type="InterPro" id="IPR001387">
    <property type="entry name" value="Cro/C1-type_HTH"/>
</dbReference>
<dbReference type="RefSeq" id="WP_249320579.1">
    <property type="nucleotide sequence ID" value="NZ_JACRSN010000028.1"/>
</dbReference>
<evidence type="ECO:0000259" key="2">
    <source>
        <dbReference type="PROSITE" id="PS50943"/>
    </source>
</evidence>
<dbReference type="Gene3D" id="1.10.260.40">
    <property type="entry name" value="lambda repressor-like DNA-binding domains"/>
    <property type="match status" value="1"/>
</dbReference>